<proteinExistence type="predicted"/>
<protein>
    <submittedName>
        <fullName evidence="2">Phage associated protein</fullName>
    </submittedName>
</protein>
<dbReference type="EMBL" id="CP012393">
    <property type="protein sequence ID" value="ANW91403.1"/>
    <property type="molecule type" value="Genomic_DNA"/>
</dbReference>
<dbReference type="AlphaFoldDB" id="A0A112Q2N3"/>
<gene>
    <name evidence="3" type="ORF">CNQ34_09050</name>
    <name evidence="1" type="ORF">DE8555_0842</name>
    <name evidence="2" type="ORF">ERS514851_00257</name>
</gene>
<accession>A0A112Q2N3</accession>
<reference evidence="2 4" key="2">
    <citation type="submission" date="2016-02" db="EMBL/GenBank/DDBJ databases">
        <authorList>
            <consortium name="Pathogen Informatics"/>
        </authorList>
    </citation>
    <scope>NUCLEOTIDE SEQUENCE [LARGE SCALE GENOMIC DNA]</scope>
    <source>
        <strain evidence="2 4">2842STDY5881531</strain>
    </source>
</reference>
<dbReference type="OMA" id="MNGIDYA"/>
<dbReference type="EMBL" id="FFEF01000001">
    <property type="protein sequence ID" value="CWT72232.1"/>
    <property type="molecule type" value="Genomic_DNA"/>
</dbReference>
<evidence type="ECO:0000313" key="2">
    <source>
        <dbReference type="EMBL" id="CWT72232.1"/>
    </source>
</evidence>
<dbReference type="Proteomes" id="UP000092966">
    <property type="component" value="Chromosome"/>
</dbReference>
<dbReference type="Proteomes" id="UP000069876">
    <property type="component" value="Unassembled WGS sequence"/>
</dbReference>
<evidence type="ECO:0000313" key="3">
    <source>
        <dbReference type="EMBL" id="PBJ87976.1"/>
    </source>
</evidence>
<reference evidence="3" key="4">
    <citation type="submission" date="2017-09" db="EMBL/GenBank/DDBJ databases">
        <authorList>
            <person name="Kretz C."/>
            <person name="Retchless A."/>
            <person name="Wang X."/>
        </authorList>
    </citation>
    <scope>NUCLEOTIDE SEQUENCE</scope>
    <source>
        <strain evidence="3">M26503</strain>
    </source>
</reference>
<evidence type="ECO:0000313" key="6">
    <source>
        <dbReference type="Proteomes" id="UP000217930"/>
    </source>
</evidence>
<name>A0A112Q2N3_NEIME</name>
<dbReference type="Proteomes" id="UP000217930">
    <property type="component" value="Unassembled WGS sequence"/>
</dbReference>
<evidence type="ECO:0000313" key="4">
    <source>
        <dbReference type="Proteomes" id="UP000069876"/>
    </source>
</evidence>
<dbReference type="RefSeq" id="WP_002220702.1">
    <property type="nucleotide sequence ID" value="NZ_CP007667.1"/>
</dbReference>
<organism evidence="2 4">
    <name type="scientific">Neisseria meningitidis</name>
    <dbReference type="NCBI Taxonomy" id="487"/>
    <lineage>
        <taxon>Bacteria</taxon>
        <taxon>Pseudomonadati</taxon>
        <taxon>Pseudomonadota</taxon>
        <taxon>Betaproteobacteria</taxon>
        <taxon>Neisseriales</taxon>
        <taxon>Neisseriaceae</taxon>
        <taxon>Neisseria</taxon>
    </lineage>
</organism>
<evidence type="ECO:0000313" key="1">
    <source>
        <dbReference type="EMBL" id="ANW91403.1"/>
    </source>
</evidence>
<dbReference type="EMBL" id="NTLY01000002">
    <property type="protein sequence ID" value="PBJ87976.1"/>
    <property type="molecule type" value="Genomic_DNA"/>
</dbReference>
<evidence type="ECO:0000313" key="5">
    <source>
        <dbReference type="Proteomes" id="UP000092966"/>
    </source>
</evidence>
<sequence length="84" mass="9840">MSGHDYAVELEEAREILNSLRKAYKEHAAGRGMTKRYKIKDREMEFSSLADLLKQIRFWQQEIKRLEAAAGVSPRRSGRIITRF</sequence>
<reference evidence="1 5" key="1">
    <citation type="submission" date="2015-07" db="EMBL/GenBank/DDBJ databases">
        <title>Comparative genome sequencing reveals within-host evolution of Neisseria meningitidis during.</title>
        <authorList>
            <person name="Klughammer J."/>
            <person name="Dittrich M."/>
            <person name="Mueller T."/>
            <person name="Blom J."/>
            <person name="Goesmann A."/>
            <person name="Vogel U."/>
            <person name="Frosch M."/>
            <person name="Bock C."/>
            <person name="Schoen C."/>
        </authorList>
    </citation>
    <scope>NUCLEOTIDE SEQUENCE [LARGE SCALE GENOMIC DNA]</scope>
    <source>
        <strain evidence="1 5">DE8555</strain>
    </source>
</reference>
<reference evidence="3 6" key="3">
    <citation type="journal article" date="2017" name="Clin. Infect. Dis.">
        <title>Increased Risk for Meningococcal Disease among Men who have Sex with Men in the United States, 2012-2015.</title>
        <authorList>
            <person name="Folaranmi T.A."/>
            <person name="Kretz C.B."/>
            <person name="Kamiya H."/>
            <person name="MacNeil J.R."/>
            <person name="Whaley M.J."/>
            <person name="Blain A."/>
            <person name="Antwi M."/>
            <person name="Dorsinville M."/>
            <person name="Pacilli M."/>
            <person name="Smith S."/>
            <person name="Civen R."/>
            <person name="Ngo V."/>
            <person name="Winter K."/>
            <person name="Harriman K."/>
            <person name="Wang X."/>
            <person name="Bowen V.B."/>
            <person name="Patel M."/>
            <person name="Martin S."/>
            <person name="Misegades L."/>
            <person name="Meyer S.A."/>
        </authorList>
    </citation>
    <scope>NUCLEOTIDE SEQUENCE [LARGE SCALE GENOMIC DNA]</scope>
    <source>
        <strain evidence="3 6">M26503</strain>
    </source>
</reference>